<organism evidence="11 12">
    <name type="scientific">Parablautia intestinalis</name>
    <dbReference type="NCBI Taxonomy" id="2320100"/>
    <lineage>
        <taxon>Bacteria</taxon>
        <taxon>Bacillati</taxon>
        <taxon>Bacillota</taxon>
        <taxon>Clostridia</taxon>
        <taxon>Lachnospirales</taxon>
        <taxon>Lachnospiraceae</taxon>
        <taxon>Parablautia</taxon>
    </lineage>
</organism>
<dbReference type="GO" id="GO:0016020">
    <property type="term" value="C:membrane"/>
    <property type="evidence" value="ECO:0007669"/>
    <property type="project" value="GOC"/>
</dbReference>
<keyword evidence="4 7" id="KW-0276">Fatty acid metabolism</keyword>
<dbReference type="PANTHER" id="PTHR20863:SF76">
    <property type="entry name" value="CARRIER DOMAIN-CONTAINING PROTEIN"/>
    <property type="match status" value="1"/>
</dbReference>
<reference evidence="11 12" key="1">
    <citation type="submission" date="2018-09" db="EMBL/GenBank/DDBJ databases">
        <title>Murine metabolic-syndrome-specific gut microbial biobank.</title>
        <authorList>
            <person name="Liu C."/>
        </authorList>
    </citation>
    <scope>NUCLEOTIDE SEQUENCE [LARGE SCALE GENOMIC DNA]</scope>
    <source>
        <strain evidence="11 12">0.1xD8-82</strain>
    </source>
</reference>
<dbReference type="NCBIfam" id="NF002150">
    <property type="entry name" value="PRK00982.1-4"/>
    <property type="match status" value="1"/>
</dbReference>
<dbReference type="PANTHER" id="PTHR20863">
    <property type="entry name" value="ACYL CARRIER PROTEIN"/>
    <property type="match status" value="1"/>
</dbReference>
<comment type="function">
    <text evidence="7 9">Carrier of the growing fatty acid chain in fatty acid biosynthesis.</text>
</comment>
<feature type="modified residue" description="O-(pantetheine 4'-phosphoryl)serine" evidence="7">
    <location>
        <position position="34"/>
    </location>
</feature>
<comment type="pathway">
    <text evidence="7 9">Lipid metabolism; fatty acid biosynthesis.</text>
</comment>
<keyword evidence="3 7" id="KW-0597">Phosphoprotein</keyword>
<evidence type="ECO:0000256" key="8">
    <source>
        <dbReference type="NCBIfam" id="TIGR00517"/>
    </source>
</evidence>
<accession>A0A3A9ABG0</accession>
<dbReference type="InterPro" id="IPR003231">
    <property type="entry name" value="ACP"/>
</dbReference>
<name>A0A3A9ABG0_9FIRM</name>
<evidence type="ECO:0000256" key="4">
    <source>
        <dbReference type="ARBA" id="ARBA00022832"/>
    </source>
</evidence>
<dbReference type="UniPathway" id="UPA00094"/>
<comment type="similarity">
    <text evidence="7">Belongs to the acyl carrier protein (ACP) family.</text>
</comment>
<comment type="PTM">
    <text evidence="7">4'-phosphopantetheine is transferred from CoA to a specific serine of apo-ACP by AcpS. This modification is essential for activity because fatty acids are bound in thioester linkage to the sulfhydryl of the prosthetic group.</text>
</comment>
<dbReference type="InterPro" id="IPR009081">
    <property type="entry name" value="PP-bd_ACP"/>
</dbReference>
<keyword evidence="12" id="KW-1185">Reference proteome</keyword>
<evidence type="ECO:0000256" key="6">
    <source>
        <dbReference type="ARBA" id="ARBA00023160"/>
    </source>
</evidence>
<keyword evidence="6 7" id="KW-0275">Fatty acid biosynthesis</keyword>
<dbReference type="Pfam" id="PF00550">
    <property type="entry name" value="PP-binding"/>
    <property type="match status" value="1"/>
</dbReference>
<dbReference type="HAMAP" id="MF_01217">
    <property type="entry name" value="Acyl_carrier"/>
    <property type="match status" value="1"/>
</dbReference>
<dbReference type="SUPFAM" id="SSF47336">
    <property type="entry name" value="ACP-like"/>
    <property type="match status" value="1"/>
</dbReference>
<dbReference type="PROSITE" id="PS50075">
    <property type="entry name" value="CARRIER"/>
    <property type="match status" value="1"/>
</dbReference>
<comment type="caution">
    <text evidence="11">The sequence shown here is derived from an EMBL/GenBank/DDBJ whole genome shotgun (WGS) entry which is preliminary data.</text>
</comment>
<protein>
    <recommendedName>
        <fullName evidence="7 8">Acyl carrier protein</fullName>
        <shortName evidence="7">ACP</shortName>
    </recommendedName>
</protein>
<keyword evidence="5 7" id="KW-0443">Lipid metabolism</keyword>
<dbReference type="NCBIfam" id="NF002148">
    <property type="entry name" value="PRK00982.1-2"/>
    <property type="match status" value="1"/>
</dbReference>
<keyword evidence="1 7" id="KW-0596">Phosphopantetheine</keyword>
<dbReference type="InterPro" id="IPR036736">
    <property type="entry name" value="ACP-like_sf"/>
</dbReference>
<dbReference type="OrthoDB" id="9804551at2"/>
<evidence type="ECO:0000256" key="9">
    <source>
        <dbReference type="RuleBase" id="RU003545"/>
    </source>
</evidence>
<sequence length="77" mass="8669">MLERIAEIIKEQLNADGITITMDTSFEKDLEADSLDLFELVMTLEDEYGVEIPSEELENLTTVGEVIKYLESKGVEA</sequence>
<dbReference type="GO" id="GO:0000036">
    <property type="term" value="F:acyl carrier activity"/>
    <property type="evidence" value="ECO:0007669"/>
    <property type="project" value="UniProtKB-UniRule"/>
</dbReference>
<keyword evidence="7" id="KW-0963">Cytoplasm</keyword>
<evidence type="ECO:0000256" key="3">
    <source>
        <dbReference type="ARBA" id="ARBA00022553"/>
    </source>
</evidence>
<dbReference type="NCBIfam" id="TIGR00517">
    <property type="entry name" value="acyl_carrier"/>
    <property type="match status" value="1"/>
</dbReference>
<evidence type="ECO:0000313" key="11">
    <source>
        <dbReference type="EMBL" id="RKI88707.1"/>
    </source>
</evidence>
<comment type="subcellular location">
    <subcellularLocation>
        <location evidence="7">Cytoplasm</location>
    </subcellularLocation>
</comment>
<evidence type="ECO:0000256" key="1">
    <source>
        <dbReference type="ARBA" id="ARBA00022450"/>
    </source>
</evidence>
<dbReference type="EMBL" id="RAYQ01000025">
    <property type="protein sequence ID" value="RKI88707.1"/>
    <property type="molecule type" value="Genomic_DNA"/>
</dbReference>
<dbReference type="AlphaFoldDB" id="A0A3A9ABG0"/>
<feature type="domain" description="Carrier" evidence="10">
    <location>
        <begin position="1"/>
        <end position="74"/>
    </location>
</feature>
<proteinExistence type="inferred from homology"/>
<dbReference type="GO" id="GO:0005829">
    <property type="term" value="C:cytosol"/>
    <property type="evidence" value="ECO:0007669"/>
    <property type="project" value="TreeGrafter"/>
</dbReference>
<gene>
    <name evidence="7 11" type="primary">acpP</name>
    <name evidence="11" type="ORF">D7V94_18825</name>
</gene>
<dbReference type="RefSeq" id="WP_120471848.1">
    <property type="nucleotide sequence ID" value="NZ_CATAJS010000045.1"/>
</dbReference>
<dbReference type="GO" id="GO:0000035">
    <property type="term" value="F:acyl binding"/>
    <property type="evidence" value="ECO:0007669"/>
    <property type="project" value="TreeGrafter"/>
</dbReference>
<dbReference type="GO" id="GO:0009245">
    <property type="term" value="P:lipid A biosynthetic process"/>
    <property type="evidence" value="ECO:0007669"/>
    <property type="project" value="TreeGrafter"/>
</dbReference>
<evidence type="ECO:0000256" key="7">
    <source>
        <dbReference type="HAMAP-Rule" id="MF_01217"/>
    </source>
</evidence>
<comment type="PTM">
    <text evidence="9">4'-phosphopantetheine is transferred from CoA to a specific serine of apo-ACP by acpS.</text>
</comment>
<keyword evidence="2 7" id="KW-0444">Lipid biosynthesis</keyword>
<evidence type="ECO:0000256" key="2">
    <source>
        <dbReference type="ARBA" id="ARBA00022516"/>
    </source>
</evidence>
<dbReference type="NCBIfam" id="NF009104">
    <property type="entry name" value="PRK12449.1"/>
    <property type="match status" value="1"/>
</dbReference>
<dbReference type="Gene3D" id="1.10.1200.10">
    <property type="entry name" value="ACP-like"/>
    <property type="match status" value="1"/>
</dbReference>
<dbReference type="Proteomes" id="UP000280696">
    <property type="component" value="Unassembled WGS sequence"/>
</dbReference>
<evidence type="ECO:0000313" key="12">
    <source>
        <dbReference type="Proteomes" id="UP000280696"/>
    </source>
</evidence>
<evidence type="ECO:0000256" key="5">
    <source>
        <dbReference type="ARBA" id="ARBA00023098"/>
    </source>
</evidence>
<evidence type="ECO:0000259" key="10">
    <source>
        <dbReference type="PROSITE" id="PS50075"/>
    </source>
</evidence>